<evidence type="ECO:0000313" key="4">
    <source>
        <dbReference type="Proteomes" id="UP000220611"/>
    </source>
</evidence>
<keyword evidence="4" id="KW-1185">Reference proteome</keyword>
<dbReference type="Proteomes" id="UP000220611">
    <property type="component" value="Unassembled WGS sequence"/>
</dbReference>
<gene>
    <name evidence="2" type="ORF">CH238_14005</name>
    <name evidence="1" type="ORF">CLOLEP_01818</name>
</gene>
<dbReference type="HOGENOM" id="CLU_2092550_0_0_9"/>
<sequence>MTFDELCALAGNGKPLPRSVLPLERVAYRGITWLYHAYRRGAFSKDEAAEEKEALRREYEDARRKEKDGLKLHKDIDQIRVAFGGQFKAVKESGCPVCRRLVKILDGRDLSEGQDT</sequence>
<organism evidence="1 3">
    <name type="scientific">[Clostridium] leptum DSM 753</name>
    <dbReference type="NCBI Taxonomy" id="428125"/>
    <lineage>
        <taxon>Bacteria</taxon>
        <taxon>Bacillati</taxon>
        <taxon>Bacillota</taxon>
        <taxon>Clostridia</taxon>
        <taxon>Eubacteriales</taxon>
        <taxon>Oscillospiraceae</taxon>
        <taxon>Oscillospiraceae incertae sedis</taxon>
    </lineage>
</organism>
<accession>A7VTC6</accession>
<dbReference type="EMBL" id="NOXF01000017">
    <property type="protein sequence ID" value="PEQ23392.1"/>
    <property type="molecule type" value="Genomic_DNA"/>
</dbReference>
<evidence type="ECO:0000313" key="2">
    <source>
        <dbReference type="EMBL" id="PEQ23392.1"/>
    </source>
</evidence>
<reference evidence="1 3" key="2">
    <citation type="submission" date="2007-08" db="EMBL/GenBank/DDBJ databases">
        <authorList>
            <person name="Fulton L."/>
            <person name="Clifton S."/>
            <person name="Fulton B."/>
            <person name="Xu J."/>
            <person name="Minx P."/>
            <person name="Pepin K.H."/>
            <person name="Johnson M."/>
            <person name="Thiruvilangam P."/>
            <person name="Bhonagiri V."/>
            <person name="Nash W.E."/>
            <person name="Wang C."/>
            <person name="Mardis E.R."/>
            <person name="Wilson R.K."/>
        </authorList>
    </citation>
    <scope>NUCLEOTIDE SEQUENCE [LARGE SCALE GENOMIC DNA]</scope>
    <source>
        <strain evidence="1 3">DSM 753</strain>
    </source>
</reference>
<dbReference type="AlphaFoldDB" id="A7VTC6"/>
<reference evidence="2 4" key="3">
    <citation type="submission" date="2017-07" db="EMBL/GenBank/DDBJ databases">
        <title>Prevalence of linear plasmids in Cutibacterium (Propionibacterium) acnes isolates obtained from prostatic tissue.</title>
        <authorList>
            <person name="Davidsson S."/>
            <person name="Carlsson J."/>
            <person name="Molling P."/>
            <person name="Andren O."/>
            <person name="Andersson S.-O."/>
            <person name="Brzuszkiewicz E."/>
            <person name="Poehlein A."/>
            <person name="Al-Zeer M."/>
            <person name="Brinkmann V."/>
            <person name="Scavenius C."/>
            <person name="Nazipi S."/>
            <person name="Soderquist B."/>
            <person name="Bruggemann H."/>
        </authorList>
    </citation>
    <scope>NUCLEOTIDE SEQUENCE [LARGE SCALE GENOMIC DNA]</scope>
    <source>
        <strain evidence="2 4">DSM 753</strain>
    </source>
</reference>
<proteinExistence type="predicted"/>
<protein>
    <submittedName>
        <fullName evidence="1">Uncharacterized protein</fullName>
    </submittedName>
</protein>
<name>A7VTC6_9FIRM</name>
<reference evidence="1 3" key="1">
    <citation type="submission" date="2007-08" db="EMBL/GenBank/DDBJ databases">
        <title>Draft genome sequence of Clostridium leptum (DSM 753).</title>
        <authorList>
            <person name="Sudarsanam P."/>
            <person name="Ley R."/>
            <person name="Guruge J."/>
            <person name="Turnbaugh P.J."/>
            <person name="Mahowald M."/>
            <person name="Liep D."/>
            <person name="Gordon J."/>
        </authorList>
    </citation>
    <scope>NUCLEOTIDE SEQUENCE [LARGE SCALE GENOMIC DNA]</scope>
    <source>
        <strain evidence="1 3">DSM 753</strain>
    </source>
</reference>
<comment type="caution">
    <text evidence="1">The sequence shown here is derived from an EMBL/GenBank/DDBJ whole genome shotgun (WGS) entry which is preliminary data.</text>
</comment>
<evidence type="ECO:0000313" key="3">
    <source>
        <dbReference type="Proteomes" id="UP000003490"/>
    </source>
</evidence>
<dbReference type="EMBL" id="ABCB02000018">
    <property type="protein sequence ID" value="EDO61422.1"/>
    <property type="molecule type" value="Genomic_DNA"/>
</dbReference>
<evidence type="ECO:0000313" key="1">
    <source>
        <dbReference type="EMBL" id="EDO61422.1"/>
    </source>
</evidence>
<dbReference type="Proteomes" id="UP000003490">
    <property type="component" value="Unassembled WGS sequence"/>
</dbReference>